<dbReference type="AlphaFoldDB" id="A0A8A3S2U1"/>
<dbReference type="GeneID" id="76423206"/>
<evidence type="ECO:0000256" key="2">
    <source>
        <dbReference type="ARBA" id="ARBA00022723"/>
    </source>
</evidence>
<dbReference type="PANTHER" id="PTHR24960">
    <property type="entry name" value="PHOTOSYSTEM I IRON-SULFUR CENTER-RELATED"/>
    <property type="match status" value="1"/>
</dbReference>
<dbReference type="GO" id="GO:0051539">
    <property type="term" value="F:4 iron, 4 sulfur cluster binding"/>
    <property type="evidence" value="ECO:0007669"/>
    <property type="project" value="UniProtKB-KW"/>
</dbReference>
<dbReference type="Proteomes" id="UP001042704">
    <property type="component" value="Chromosome"/>
</dbReference>
<dbReference type="EMBL" id="CP036172">
    <property type="protein sequence ID" value="QSZ66455.1"/>
    <property type="molecule type" value="Genomic_DNA"/>
</dbReference>
<dbReference type="RefSeq" id="WP_265581799.1">
    <property type="nucleotide sequence ID" value="NZ_CP036172.1"/>
</dbReference>
<reference evidence="6" key="2">
    <citation type="submission" date="2019-02" db="EMBL/GenBank/DDBJ databases">
        <authorList>
            <person name="Chen S.-C."/>
            <person name="Chien H.-H."/>
            <person name="Lai M.-C."/>
        </authorList>
    </citation>
    <scope>NUCLEOTIDE SEQUENCE</scope>
    <source>
        <strain evidence="6">N2F9704</strain>
    </source>
</reference>
<feature type="domain" description="4Fe-4S ferredoxin-type" evidence="5">
    <location>
        <begin position="1"/>
        <end position="29"/>
    </location>
</feature>
<name>A0A8A3S2U1_9EURY</name>
<dbReference type="KEGG" id="maqe:RJ40_02545"/>
<dbReference type="SUPFAM" id="SSF54862">
    <property type="entry name" value="4Fe-4S ferredoxins"/>
    <property type="match status" value="1"/>
</dbReference>
<keyword evidence="2" id="KW-0479">Metal-binding</keyword>
<keyword evidence="4" id="KW-0411">Iron-sulfur</keyword>
<protein>
    <submittedName>
        <fullName evidence="6">4Fe-4S dicluster domain-containing protein</fullName>
    </submittedName>
</protein>
<dbReference type="Gene3D" id="3.30.70.20">
    <property type="match status" value="1"/>
</dbReference>
<keyword evidence="3" id="KW-0408">Iron</keyword>
<gene>
    <name evidence="6" type="ORF">RJ40_02545</name>
</gene>
<keyword evidence="7" id="KW-1185">Reference proteome</keyword>
<reference evidence="6" key="1">
    <citation type="journal article" date="2001" name="Int. J. Syst. Evol. Microbiol.">
        <title>Methanofollis aquaemaris sp. nov., a methanogen isolated from an aquaculture fish pond.</title>
        <authorList>
            <person name="Lai M.C."/>
            <person name="Chen S.C."/>
        </authorList>
    </citation>
    <scope>NUCLEOTIDE SEQUENCE</scope>
    <source>
        <strain evidence="6">N2F9704</strain>
    </source>
</reference>
<evidence type="ECO:0000256" key="1">
    <source>
        <dbReference type="ARBA" id="ARBA00022485"/>
    </source>
</evidence>
<evidence type="ECO:0000256" key="3">
    <source>
        <dbReference type="ARBA" id="ARBA00023004"/>
    </source>
</evidence>
<feature type="domain" description="4Fe-4S ferredoxin-type" evidence="5">
    <location>
        <begin position="30"/>
        <end position="57"/>
    </location>
</feature>
<dbReference type="InterPro" id="IPR017900">
    <property type="entry name" value="4Fe4S_Fe_S_CS"/>
</dbReference>
<sequence>MVAVVDSDLCVGCETCVDECPAEAITMEDGIAVVDKDLCTDCGTCVDVCPAEAIQME</sequence>
<dbReference type="PROSITE" id="PS00198">
    <property type="entry name" value="4FE4S_FER_1"/>
    <property type="match status" value="1"/>
</dbReference>
<accession>A0A8A3S2U1</accession>
<dbReference type="Pfam" id="PF14697">
    <property type="entry name" value="Fer4_21"/>
    <property type="match status" value="1"/>
</dbReference>
<evidence type="ECO:0000313" key="7">
    <source>
        <dbReference type="Proteomes" id="UP001042704"/>
    </source>
</evidence>
<dbReference type="PROSITE" id="PS51379">
    <property type="entry name" value="4FE4S_FER_2"/>
    <property type="match status" value="2"/>
</dbReference>
<proteinExistence type="predicted"/>
<evidence type="ECO:0000259" key="5">
    <source>
        <dbReference type="PROSITE" id="PS51379"/>
    </source>
</evidence>
<evidence type="ECO:0000313" key="6">
    <source>
        <dbReference type="EMBL" id="QSZ66455.1"/>
    </source>
</evidence>
<organism evidence="6 7">
    <name type="scientific">Methanofollis aquaemaris</name>
    <dbReference type="NCBI Taxonomy" id="126734"/>
    <lineage>
        <taxon>Archaea</taxon>
        <taxon>Methanobacteriati</taxon>
        <taxon>Methanobacteriota</taxon>
        <taxon>Stenosarchaea group</taxon>
        <taxon>Methanomicrobia</taxon>
        <taxon>Methanomicrobiales</taxon>
        <taxon>Methanomicrobiaceae</taxon>
        <taxon>Methanofollis</taxon>
    </lineage>
</organism>
<keyword evidence="1" id="KW-0004">4Fe-4S</keyword>
<dbReference type="InterPro" id="IPR017896">
    <property type="entry name" value="4Fe4S_Fe-S-bd"/>
</dbReference>
<dbReference type="GO" id="GO:0046872">
    <property type="term" value="F:metal ion binding"/>
    <property type="evidence" value="ECO:0007669"/>
    <property type="project" value="UniProtKB-KW"/>
</dbReference>
<dbReference type="GO" id="GO:0016491">
    <property type="term" value="F:oxidoreductase activity"/>
    <property type="evidence" value="ECO:0007669"/>
    <property type="project" value="UniProtKB-ARBA"/>
</dbReference>
<dbReference type="PANTHER" id="PTHR24960:SF79">
    <property type="entry name" value="PHOTOSYSTEM I IRON-SULFUR CENTER"/>
    <property type="match status" value="1"/>
</dbReference>
<evidence type="ECO:0000256" key="4">
    <source>
        <dbReference type="ARBA" id="ARBA00023014"/>
    </source>
</evidence>
<dbReference type="InterPro" id="IPR050157">
    <property type="entry name" value="PSI_iron-sulfur_center"/>
</dbReference>